<keyword evidence="2" id="KW-0167">Capsid protein</keyword>
<dbReference type="EMBL" id="KY523104">
    <property type="protein sequence ID" value="QKU35376.1"/>
    <property type="molecule type" value="Genomic_DNA"/>
</dbReference>
<dbReference type="GO" id="GO:0005198">
    <property type="term" value="F:structural molecule activity"/>
    <property type="evidence" value="ECO:0007669"/>
    <property type="project" value="InterPro"/>
</dbReference>
<proteinExistence type="predicted"/>
<dbReference type="GeneID" id="80518803"/>
<evidence type="ECO:0000259" key="4">
    <source>
        <dbReference type="Pfam" id="PF04451"/>
    </source>
</evidence>
<comment type="subcellular location">
    <subcellularLocation>
        <location evidence="1">Virion</location>
    </subcellularLocation>
</comment>
<dbReference type="Pfam" id="PF16903">
    <property type="entry name" value="Capsid_N"/>
    <property type="match status" value="2"/>
</dbReference>
<keyword evidence="3" id="KW-0946">Virion</keyword>
<name>A0A6N1NV73_9VIRU</name>
<reference evidence="6" key="1">
    <citation type="submission" date="2017-01" db="EMBL/GenBank/DDBJ databases">
        <authorList>
            <person name="Assis F.L."/>
            <person name="Abrahao J.S."/>
            <person name="Silva L."/>
            <person name="Khalil J.B."/>
            <person name="Rodrigues R."/>
            <person name="Silva L.S."/>
            <person name="Arantes T."/>
            <person name="Boratto P."/>
            <person name="Andrade M."/>
            <person name="Kroon E.G."/>
            <person name="Ribeiro B."/>
            <person name="Bergier I."/>
            <person name="Seligmann H."/>
            <person name="Ghigo E."/>
            <person name="Colson P."/>
            <person name="Levasseur A."/>
            <person name="Raoult D."/>
            <person name="Scola B.L."/>
        </authorList>
    </citation>
    <scope>NUCLEOTIDE SEQUENCE</scope>
    <source>
        <strain evidence="6">Soda lake</strain>
    </source>
</reference>
<dbReference type="SUPFAM" id="SSF49749">
    <property type="entry name" value="Group II dsDNA viruses VP"/>
    <property type="match status" value="3"/>
</dbReference>
<dbReference type="InterPro" id="IPR016112">
    <property type="entry name" value="VP_dsDNA_II"/>
</dbReference>
<dbReference type="KEGG" id="vg:80518803"/>
<dbReference type="Pfam" id="PF04451">
    <property type="entry name" value="Capsid_NCLDV"/>
    <property type="match status" value="1"/>
</dbReference>
<dbReference type="Gene3D" id="2.70.9.10">
    <property type="entry name" value="Adenovirus Type 2 Hexon, domain 4"/>
    <property type="match status" value="2"/>
</dbReference>
<feature type="domain" description="Major capsid protein N-terminal" evidence="5">
    <location>
        <begin position="1576"/>
        <end position="1722"/>
    </location>
</feature>
<dbReference type="GO" id="GO:0019028">
    <property type="term" value="C:viral capsid"/>
    <property type="evidence" value="ECO:0007669"/>
    <property type="project" value="UniProtKB-KW"/>
</dbReference>
<evidence type="ECO:0000256" key="1">
    <source>
        <dbReference type="ARBA" id="ARBA00004328"/>
    </source>
</evidence>
<evidence type="ECO:0000313" key="6">
    <source>
        <dbReference type="EMBL" id="QKU35376.1"/>
    </source>
</evidence>
<protein>
    <submittedName>
        <fullName evidence="6">Capsid protein</fullName>
    </submittedName>
</protein>
<dbReference type="RefSeq" id="YP_010782039.1">
    <property type="nucleotide sequence ID" value="NC_075039.1"/>
</dbReference>
<reference evidence="6" key="2">
    <citation type="journal article" date="2018" name="Nat. Commun.">
        <title>Tailed giant Tupanvirus possesses the most complete translational apparatus of the known virosphere.</title>
        <authorList>
            <person name="Abrahao J."/>
            <person name="Silva L."/>
            <person name="Silva L.S."/>
            <person name="Khalil J.Y.B."/>
            <person name="Rodrigues R."/>
            <person name="Arantes T."/>
            <person name="Assis F."/>
            <person name="Boratto P."/>
            <person name="Andrade M."/>
            <person name="Kroon E.G."/>
            <person name="Ribeiro B."/>
            <person name="Bergier I."/>
            <person name="Seligmann H."/>
            <person name="Ghigo E."/>
            <person name="Colson P."/>
            <person name="Levasseur A."/>
            <person name="Kroemer G."/>
            <person name="Raoult D."/>
            <person name="La Scola B."/>
        </authorList>
    </citation>
    <scope>NUCLEOTIDE SEQUENCE [LARGE SCALE GENOMIC DNA]</scope>
    <source>
        <strain evidence="6">Soda lake</strain>
    </source>
</reference>
<accession>A0A6N1NV73</accession>
<dbReference type="InterPro" id="IPR007542">
    <property type="entry name" value="MCP_C"/>
</dbReference>
<evidence type="ECO:0000256" key="2">
    <source>
        <dbReference type="ARBA" id="ARBA00022561"/>
    </source>
</evidence>
<feature type="domain" description="Major capsid protein C-terminal" evidence="4">
    <location>
        <begin position="2197"/>
        <end position="2320"/>
    </location>
</feature>
<dbReference type="InterPro" id="IPR031654">
    <property type="entry name" value="Capsid_N"/>
</dbReference>
<evidence type="ECO:0000259" key="5">
    <source>
        <dbReference type="Pfam" id="PF16903"/>
    </source>
</evidence>
<evidence type="ECO:0000256" key="3">
    <source>
        <dbReference type="ARBA" id="ARBA00022844"/>
    </source>
</evidence>
<feature type="domain" description="Major capsid protein N-terminal" evidence="5">
    <location>
        <begin position="27"/>
        <end position="89"/>
    </location>
</feature>
<organism evidence="6">
    <name type="scientific">Tupanvirus soda lake</name>
    <dbReference type="NCBI Taxonomy" id="2126985"/>
    <lineage>
        <taxon>Viruses</taxon>
        <taxon>Varidnaviria</taxon>
        <taxon>Bamfordvirae</taxon>
        <taxon>Nucleocytoviricota</taxon>
        <taxon>Megaviricetes</taxon>
        <taxon>Imitervirales</taxon>
        <taxon>Mimiviridae</taxon>
        <taxon>Megamimivirinae</taxon>
        <taxon>Tupanvirus</taxon>
        <taxon>Tupanvirus salinum</taxon>
    </lineage>
</organism>
<sequence>MAGGILQLVANSGAPQNVWLDGDPQITFFKRIYRRTTPFAIEQVPVQFKSPVDFGSSASVEIPPAGDLAHRIFFVFDIPKLAAMFMNSKSQDLCNIINKTTFTDELFMQNLRNLATSSQEIEYDRIFSLIKNTLENYDNEENKRINIAKILENYQDPIGINGILDGIIKNNSNYRLDDEVNHEQTTSQNNNTSYDFDKLKMDLADQWIGHKKEYFLLYELLKLIYLSEKDVTLNTPLTEINKLSNTLLYSNIFNDLVPNREISLMYHLNNNGANFNKTNYFKDHKLFDTYGILKNDDPQNLTKYQELFYNYGPGFHYNLNTYNTIINVVKNLAKTVPIIVAKSFMIKDSNYSIYKDDIPIQIDETSQLPTIIDPNFKSNFMLSVNNLEKPIEDNIFLPIDYTDTYEQLYPNLTQNSYLQLFNNQANKMFNNIRKSIDTLFEKYRTRLFNSTDKLFFNNSPSLSNIYAYSVPTENFKDNENLRIKNVFNANIWFFYFFKYLDYLDEKIFCQFVQDKIITDLSDNGCTFLRYLLILLKINIEYYMNEISYLLNDLYASSPSVYPSDSMKNYVPIAHSTKINNIDIHNNLLGVTIIFHRNHVPTIMEMFQYIYHFISNTTVDKINNNLGTDLEEIELAEIAKIKEIVKLLYYNIFKYFMDTYDSFQFEAPANFTMDEYNVKENNLIMQYVLYFLLGKQNIGQQYKQYTLSKTLSQMEFYFVAEMINMRELQKFYHDILFNEEYILEKVGQTTSDMISMIKKTFIEIDNNFSIDANIFRKINNKDTTRKYFDILYQHNAQNGMEDTLYYSTFNTNRFNGDAYIHTSYLSRNFGQVPKTPNELPLSPPIPLPPTDPYGINPLYYEHNQAVTNFTPLPTNNDNVLKMNIPVYWITNFDNNINTQNNNNTFQLFEIDYFRIRHEIFYNNYLILPDDIDFVDEFQFNLLKLINLNKRLQEVYPIYDKYLLYWIWISLFFLIKHTNPNLVAQLKAMNTYFSYVEESINQSKLLLPKNLITDMTNLLEQIFDKFNNNEKIELYNQSEPYKANDLLDNNNFMYNEINKISGQHINIIDKLTLMRNNFLSQYFYLTKNINGINKLNNILSSNNNTNFNNISQSAVHILNAINDSDLDLSMLDNIAPIVFLYPDMFPKEISQIVGIYNTVNDFDQYIMKQIITFLDPSKISKLTAKDILDIVNITFTSTKEIYQYCMNNDQYDYINEKLSKYHPLLLNKLSLFSEIYAYIKNLPRSKYIDQNDMDYIAQLAESYGIDYDNYLNYLTTNIMPDYNDSVNKNNSIERILLFYVKLNNDLDYFFLNNNNNNEDINSVLLTQSGYTDCPSLFKQAIMQDIFTPSYKKEHPNFEQYFKYIDNQYYAYIYFFMDYVKNNNLSSNLIKNPLISFNQSKLLLDHNNIENHYNSFNHVSDFIKYLMDYIWDYSMTLCGSEPSNTQNLLGYENRFSIHINKNHKLTQQKLQNKIDEDNTNKIAIEHVVSDDNRVRSIISALNEATTANTFAKLLENIQTNTTQNENTYYYDNLDERNRIIELMKDVAHKGIIVLMQQKNEIINFRNKIRNILYRNKKAKTAWIRKLAHFVVKNATLKCGDQIANHHISDWFESYHEISKREGIEPGYMKMIGHREDLIIFDDKIKNSYTIIMPFIFYFNKYIMSSIPLNASINTKYQIDIQLRNLDEVTYKEEFSDFVDPNDLNNLQPYTPKMINPHLMIEYVYLSTEERKIFVTNRLEYLIDEVQYDNTFNISDSNLVPIYKIGTVKKTRTKIKNKTKIREEYYDTNKGVYATANELQNTNYYTDLIPRSDYVPGLYTDRTGITKTMMVFKPLPNINPYIHKKRIELENYFNHPTKLMVILIKPLIHTNPQYRSDDNNYFYGERQWDNYGLYSYYDLSKINEAKQNYYDLFNTRINDLDDPVFGFINIINQLLFQYTNKHEKINENRIEKWIHTNFEYFLEILQTIKDAYNNYYEEIYYRSDMIKLKEFLLAMGINYDITNKDILFQLIDDVHDIIGISKPQEVSIISAFTKIIKEFNLDNMNITKNNFISGITELLSPVLKNFVIRNLDLTNAISDVYSKYNESVVNFLINSINENIDLNGVSEDYHVLLTYFYNIYKAKENPDTNIINAITLIKNKLSDTTSNKIKITKNLTFRDVIQQILNKPNTSLKQIYIDLIPDDVINIISTKMIQTINEIVNDYPVEIINYQKYMVSNPKINPLLSGYLKFNSYNIMPENSMSVMWSEAQAFQYLKHTPSVGINLHSWSLDPLSVQPQGAANLTKIDKFMSVYDVHPLISNTYPALIVSMVLSINIMRYLSGMCGKAWELQS</sequence>